<dbReference type="RefSeq" id="WP_112093058.1">
    <property type="nucleotide sequence ID" value="NZ_QLOE01000001.1"/>
</dbReference>
<dbReference type="Proteomes" id="UP000249782">
    <property type="component" value="Unassembled WGS sequence"/>
</dbReference>
<comment type="caution">
    <text evidence="1">The sequence shown here is derived from an EMBL/GenBank/DDBJ whole genome shotgun (WGS) entry which is preliminary data.</text>
</comment>
<dbReference type="SUPFAM" id="SSF103196">
    <property type="entry name" value="Roadblock/LC7 domain"/>
    <property type="match status" value="1"/>
</dbReference>
<sequence>MDIFDEIYQDFEKINGFNGMIIIDNQSILYDRITPRIDKTQIESMARVINESSQKLLKRTGQGRCKKIILEFQKNNMILLGIEEIHLIVIADKGAKLGHIILVSEKNRKKLHQIEKTPKIKKKAGEVPPKIKKEITIPEEVKSLPEEEGELTHPKEEVKGLPEIKPPISLPRMEKEVKIPTNEKEKTRLTLEIYENILLAMSIGASKIMGVAPARGMLKKSLPYKECPQILEDVEVKANAAIEFNTIKSNVERSQYKPEDIIEDLNKIIWSITENYGRVMGYDAFRGMIRPEFKTIHETYGKAMEKLGIIDGIHPELKKIWEKPSS</sequence>
<accession>A0A328PAL8</accession>
<name>A0A328PAL8_9EURY</name>
<dbReference type="Gene3D" id="3.30.450.30">
    <property type="entry name" value="Dynein light chain 2a, cytoplasmic"/>
    <property type="match status" value="1"/>
</dbReference>
<dbReference type="OrthoDB" id="71343at2157"/>
<organism evidence="1 2">
    <name type="scientific">Methanothermobacter tenebrarum</name>
    <dbReference type="NCBI Taxonomy" id="680118"/>
    <lineage>
        <taxon>Archaea</taxon>
        <taxon>Methanobacteriati</taxon>
        <taxon>Methanobacteriota</taxon>
        <taxon>Methanomada group</taxon>
        <taxon>Methanobacteria</taxon>
        <taxon>Methanobacteriales</taxon>
        <taxon>Methanobacteriaceae</taxon>
        <taxon>Methanothermobacter</taxon>
    </lineage>
</organism>
<dbReference type="AlphaFoldDB" id="A0A328PAL8"/>
<gene>
    <name evidence="1" type="ORF">DPC56_00190</name>
</gene>
<dbReference type="EMBL" id="QLOE01000001">
    <property type="protein sequence ID" value="RAO79747.1"/>
    <property type="molecule type" value="Genomic_DNA"/>
</dbReference>
<reference evidence="1 2" key="1">
    <citation type="submission" date="2018-06" db="EMBL/GenBank/DDBJ databases">
        <title>Draft genome sequence of hyperthermophilic methanogen Methanothermobacter tenebrarum sp. MCM-B 1447.</title>
        <authorList>
            <person name="Pore S.D."/>
            <person name="Dagar S."/>
            <person name="Dhakephalkar P.K."/>
        </authorList>
    </citation>
    <scope>NUCLEOTIDE SEQUENCE [LARGE SCALE GENOMIC DNA]</scope>
    <source>
        <strain evidence="1 2">MCM B 1447</strain>
    </source>
</reference>
<evidence type="ECO:0000313" key="2">
    <source>
        <dbReference type="Proteomes" id="UP000249782"/>
    </source>
</evidence>
<keyword evidence="2" id="KW-1185">Reference proteome</keyword>
<evidence type="ECO:0000313" key="1">
    <source>
        <dbReference type="EMBL" id="RAO79747.1"/>
    </source>
</evidence>
<proteinExistence type="predicted"/>
<protein>
    <submittedName>
        <fullName evidence="1">Roadblock/LC7 domain-containing protein</fullName>
    </submittedName>
</protein>